<sequence length="172" mass="20542">MTTFRILFFYFIVYSFLGWIIEGLFNLSKNGKFTKPNFLKLPLKPMYGFASTLLVMLAPLIPMWLFVPLCFIIPSFIEYLSAYLLDKFLDLRYWNYEHKSYQFHGYVCLEFSCYWLLLSLLLIFFVQPYILTLYMLVAKAWGFVAAFIFLIVLWDFVTTLLKNTHRCKNMLS</sequence>
<gene>
    <name evidence="2" type="ordered locus">Clole_1599</name>
</gene>
<evidence type="ECO:0000256" key="1">
    <source>
        <dbReference type="SAM" id="Phobius"/>
    </source>
</evidence>
<keyword evidence="3" id="KW-1185">Reference proteome</keyword>
<evidence type="ECO:0000313" key="3">
    <source>
        <dbReference type="Proteomes" id="UP000008467"/>
    </source>
</evidence>
<dbReference type="KEGG" id="cle:Clole_1599"/>
<feature type="transmembrane region" description="Helical" evidence="1">
    <location>
        <begin position="133"/>
        <end position="154"/>
    </location>
</feature>
<name>F2JKS1_CELLD</name>
<feature type="transmembrane region" description="Helical" evidence="1">
    <location>
        <begin position="6"/>
        <end position="25"/>
    </location>
</feature>
<dbReference type="InterPro" id="IPR010540">
    <property type="entry name" value="CmpB_TMEM229"/>
</dbReference>
<feature type="transmembrane region" description="Helical" evidence="1">
    <location>
        <begin position="103"/>
        <end position="126"/>
    </location>
</feature>
<keyword evidence="1" id="KW-1133">Transmembrane helix</keyword>
<dbReference type="AlphaFoldDB" id="F2JKS1"/>
<accession>F2JKS1</accession>
<evidence type="ECO:0000313" key="2">
    <source>
        <dbReference type="EMBL" id="ADZ83324.1"/>
    </source>
</evidence>
<dbReference type="HOGENOM" id="CLU_055257_4_0_9"/>
<reference evidence="2 3" key="1">
    <citation type="journal article" date="2011" name="J. Bacteriol.">
        <title>Complete genome sequence of the cellulose-degrading bacterium Cellulosilyticum lentocellum.</title>
        <authorList>
            <consortium name="US DOE Joint Genome Institute"/>
            <person name="Miller D.A."/>
            <person name="Suen G."/>
            <person name="Bruce D."/>
            <person name="Copeland A."/>
            <person name="Cheng J.F."/>
            <person name="Detter C."/>
            <person name="Goodwin L.A."/>
            <person name="Han C.S."/>
            <person name="Hauser L.J."/>
            <person name="Land M.L."/>
            <person name="Lapidus A."/>
            <person name="Lucas S."/>
            <person name="Meincke L."/>
            <person name="Pitluck S."/>
            <person name="Tapia R."/>
            <person name="Teshima H."/>
            <person name="Woyke T."/>
            <person name="Fox B.G."/>
            <person name="Angert E.R."/>
            <person name="Currie C.R."/>
        </authorList>
    </citation>
    <scope>NUCLEOTIDE SEQUENCE [LARGE SCALE GENOMIC DNA]</scope>
    <source>
        <strain evidence="3">ATCC 49066 / DSM 5427 / NCIMB 11756 / RHM5</strain>
    </source>
</reference>
<organism evidence="2 3">
    <name type="scientific">Cellulosilyticum lentocellum (strain ATCC 49066 / DSM 5427 / NCIMB 11756 / RHM5)</name>
    <name type="common">Clostridium lentocellum</name>
    <dbReference type="NCBI Taxonomy" id="642492"/>
    <lineage>
        <taxon>Bacteria</taxon>
        <taxon>Bacillati</taxon>
        <taxon>Bacillota</taxon>
        <taxon>Clostridia</taxon>
        <taxon>Lachnospirales</taxon>
        <taxon>Cellulosilyticaceae</taxon>
        <taxon>Cellulosilyticum</taxon>
    </lineage>
</organism>
<keyword evidence="1" id="KW-0812">Transmembrane</keyword>
<dbReference type="STRING" id="642492.Clole_1599"/>
<keyword evidence="1" id="KW-0472">Membrane</keyword>
<dbReference type="RefSeq" id="WP_013656622.1">
    <property type="nucleotide sequence ID" value="NC_015275.1"/>
</dbReference>
<dbReference type="Proteomes" id="UP000008467">
    <property type="component" value="Chromosome"/>
</dbReference>
<evidence type="ECO:0008006" key="4">
    <source>
        <dbReference type="Google" id="ProtNLM"/>
    </source>
</evidence>
<dbReference type="Pfam" id="PF06541">
    <property type="entry name" value="ABC_trans_CmpB"/>
    <property type="match status" value="1"/>
</dbReference>
<feature type="transmembrane region" description="Helical" evidence="1">
    <location>
        <begin position="46"/>
        <end position="77"/>
    </location>
</feature>
<protein>
    <recommendedName>
        <fullName evidence="4">ABC transporter permease</fullName>
    </recommendedName>
</protein>
<dbReference type="eggNOG" id="COG4905">
    <property type="taxonomic scope" value="Bacteria"/>
</dbReference>
<proteinExistence type="predicted"/>
<dbReference type="EMBL" id="CP002582">
    <property type="protein sequence ID" value="ADZ83324.1"/>
    <property type="molecule type" value="Genomic_DNA"/>
</dbReference>